<evidence type="ECO:0008006" key="8">
    <source>
        <dbReference type="Google" id="ProtNLM"/>
    </source>
</evidence>
<dbReference type="AlphaFoldDB" id="A0A8S3TKL4"/>
<dbReference type="SMART" id="SM00248">
    <property type="entry name" value="ANK"/>
    <property type="match status" value="2"/>
</dbReference>
<gene>
    <name evidence="6" type="ORF">MEDL_46690</name>
</gene>
<proteinExistence type="predicted"/>
<dbReference type="SUPFAM" id="SSF48403">
    <property type="entry name" value="Ankyrin repeat"/>
    <property type="match status" value="1"/>
</dbReference>
<dbReference type="Gene3D" id="1.25.40.20">
    <property type="entry name" value="Ankyrin repeat-containing domain"/>
    <property type="match status" value="1"/>
</dbReference>
<dbReference type="PANTHER" id="PTHR24188:SF29">
    <property type="entry name" value="GH09064P"/>
    <property type="match status" value="1"/>
</dbReference>
<feature type="domain" description="Novel STAND NTPase 3" evidence="5">
    <location>
        <begin position="217"/>
        <end position="357"/>
    </location>
</feature>
<dbReference type="PANTHER" id="PTHR24188">
    <property type="entry name" value="ANKYRIN REPEAT PROTEIN"/>
    <property type="match status" value="1"/>
</dbReference>
<dbReference type="InterPro" id="IPR041249">
    <property type="entry name" value="HEPN_DZIP3"/>
</dbReference>
<evidence type="ECO:0000259" key="5">
    <source>
        <dbReference type="Pfam" id="PF20720"/>
    </source>
</evidence>
<dbReference type="InterPro" id="IPR002110">
    <property type="entry name" value="Ankyrin_rpt"/>
</dbReference>
<accession>A0A8S3TKL4</accession>
<evidence type="ECO:0000313" key="6">
    <source>
        <dbReference type="EMBL" id="CAG2234034.1"/>
    </source>
</evidence>
<dbReference type="Pfam" id="PF20720">
    <property type="entry name" value="nSTAND3"/>
    <property type="match status" value="1"/>
</dbReference>
<dbReference type="Pfam" id="PF18738">
    <property type="entry name" value="HEPN_DZIP3"/>
    <property type="match status" value="1"/>
</dbReference>
<organism evidence="6 7">
    <name type="scientific">Mytilus edulis</name>
    <name type="common">Blue mussel</name>
    <dbReference type="NCBI Taxonomy" id="6550"/>
    <lineage>
        <taxon>Eukaryota</taxon>
        <taxon>Metazoa</taxon>
        <taxon>Spiralia</taxon>
        <taxon>Lophotrochozoa</taxon>
        <taxon>Mollusca</taxon>
        <taxon>Bivalvia</taxon>
        <taxon>Autobranchia</taxon>
        <taxon>Pteriomorphia</taxon>
        <taxon>Mytilida</taxon>
        <taxon>Mytiloidea</taxon>
        <taxon>Mytilidae</taxon>
        <taxon>Mytilinae</taxon>
        <taxon>Mytilus</taxon>
    </lineage>
</organism>
<keyword evidence="7" id="KW-1185">Reference proteome</keyword>
<dbReference type="PROSITE" id="PS50297">
    <property type="entry name" value="ANK_REP_REGION"/>
    <property type="match status" value="1"/>
</dbReference>
<feature type="domain" description="DZIP3-like HEPN" evidence="4">
    <location>
        <begin position="37"/>
        <end position="165"/>
    </location>
</feature>
<dbReference type="Pfam" id="PF12796">
    <property type="entry name" value="Ank_2"/>
    <property type="match status" value="1"/>
</dbReference>
<sequence length="553" mass="63227">MATSVAQEDINFLRLAGLLIKIAPHAVRRKFDYEFHPTQLQNFLSQNQHTIHELTYKKRVITLPQYELLYSKGSTGVSSDMFDVTLMVCLLRHFIDLDIQNSLPLDTNLTMGADISRIRFYRNYIVHSDSGKVTGNKFSEIWICVAEAILRLEPDLKPEIDALMSLLITNDSDIIDFLRLEKDMENTNQHLSTVSQKLSTVSQQLETLEVETHNTRGSPGCGKSVAAHHVALKFEMEGYEIIPCDNPTDIIKHFTAEKIQVFVIDDVCGKFALNQHKADSWEQNDDKLSMLFKPCTRNGDNEDIFTKSKTKFIMTCRENIYSHKAFPNLTCFSHVQCSFSTTYKISPEEMRNIALSYVSEDIVNDIQNLCLYDFSSDLWFVLQKGKPRPVHIPQEFERVYLKRIHKEAMSGKYWEVFGGIQTENEAYRKVLLSYLKEQNTGKQTSYITGDDGPTPLFVSSSLGYLEFVKYFISKCPNHINFKDKEGHYETVKLLLDSNEQTLENCVETTIKDNTGCSILHAACENGHTEVVKLLIERGMNVNDTTPTGYTSFL</sequence>
<protein>
    <recommendedName>
        <fullName evidence="8">DZIP3-like HEPN domain-containing protein</fullName>
    </recommendedName>
</protein>
<evidence type="ECO:0000259" key="4">
    <source>
        <dbReference type="Pfam" id="PF18738"/>
    </source>
</evidence>
<name>A0A8S3TKL4_MYTED</name>
<dbReference type="PROSITE" id="PS50088">
    <property type="entry name" value="ANK_REPEAT"/>
    <property type="match status" value="1"/>
</dbReference>
<dbReference type="Proteomes" id="UP000683360">
    <property type="component" value="Unassembled WGS sequence"/>
</dbReference>
<keyword evidence="1" id="KW-0677">Repeat</keyword>
<dbReference type="EMBL" id="CAJPWZ010002222">
    <property type="protein sequence ID" value="CAG2234034.1"/>
    <property type="molecule type" value="Genomic_DNA"/>
</dbReference>
<feature type="repeat" description="ANK" evidence="3">
    <location>
        <begin position="514"/>
        <end position="546"/>
    </location>
</feature>
<comment type="caution">
    <text evidence="6">The sequence shown here is derived from an EMBL/GenBank/DDBJ whole genome shotgun (WGS) entry which is preliminary data.</text>
</comment>
<evidence type="ECO:0000256" key="1">
    <source>
        <dbReference type="ARBA" id="ARBA00022737"/>
    </source>
</evidence>
<reference evidence="6" key="1">
    <citation type="submission" date="2021-03" db="EMBL/GenBank/DDBJ databases">
        <authorList>
            <person name="Bekaert M."/>
        </authorList>
    </citation>
    <scope>NUCLEOTIDE SEQUENCE</scope>
</reference>
<dbReference type="InterPro" id="IPR036770">
    <property type="entry name" value="Ankyrin_rpt-contain_sf"/>
</dbReference>
<dbReference type="InterPro" id="IPR049050">
    <property type="entry name" value="nSTAND3"/>
</dbReference>
<evidence type="ECO:0000256" key="2">
    <source>
        <dbReference type="ARBA" id="ARBA00023043"/>
    </source>
</evidence>
<evidence type="ECO:0000256" key="3">
    <source>
        <dbReference type="PROSITE-ProRule" id="PRU00023"/>
    </source>
</evidence>
<evidence type="ECO:0000313" key="7">
    <source>
        <dbReference type="Proteomes" id="UP000683360"/>
    </source>
</evidence>
<dbReference type="OrthoDB" id="6367890at2759"/>
<keyword evidence="2 3" id="KW-0040">ANK repeat</keyword>